<comment type="caution">
    <text evidence="2">The sequence shown here is derived from an EMBL/GenBank/DDBJ whole genome shotgun (WGS) entry which is preliminary data.</text>
</comment>
<proteinExistence type="predicted"/>
<dbReference type="GO" id="GO:0009982">
    <property type="term" value="F:pseudouridine synthase activity"/>
    <property type="evidence" value="ECO:0007669"/>
    <property type="project" value="InterPro"/>
</dbReference>
<organism evidence="2 3">
    <name type="scientific">Undibacterium oligocarboniphilum</name>
    <dbReference type="NCBI Taxonomy" id="666702"/>
    <lineage>
        <taxon>Bacteria</taxon>
        <taxon>Pseudomonadati</taxon>
        <taxon>Pseudomonadota</taxon>
        <taxon>Betaproteobacteria</taxon>
        <taxon>Burkholderiales</taxon>
        <taxon>Oxalobacteraceae</taxon>
        <taxon>Undibacterium</taxon>
    </lineage>
</organism>
<accession>A0A850QQ21</accession>
<keyword evidence="3" id="KW-1185">Reference proteome</keyword>
<protein>
    <submittedName>
        <fullName evidence="2">Uncharacterized protein</fullName>
    </submittedName>
</protein>
<dbReference type="GO" id="GO:0003723">
    <property type="term" value="F:RNA binding"/>
    <property type="evidence" value="ECO:0007669"/>
    <property type="project" value="InterPro"/>
</dbReference>
<evidence type="ECO:0000256" key="1">
    <source>
        <dbReference type="SAM" id="MobiDB-lite"/>
    </source>
</evidence>
<dbReference type="GO" id="GO:0140098">
    <property type="term" value="F:catalytic activity, acting on RNA"/>
    <property type="evidence" value="ECO:0007669"/>
    <property type="project" value="UniProtKB-ARBA"/>
</dbReference>
<reference evidence="2 3" key="1">
    <citation type="submission" date="2020-06" db="EMBL/GenBank/DDBJ databases">
        <authorList>
            <person name="Qiu C."/>
            <person name="Liu Z."/>
        </authorList>
    </citation>
    <scope>NUCLEOTIDE SEQUENCE [LARGE SCALE GENOMIC DNA]</scope>
    <source>
        <strain evidence="2 3">EM 1</strain>
    </source>
</reference>
<dbReference type="SUPFAM" id="SSF55120">
    <property type="entry name" value="Pseudouridine synthase"/>
    <property type="match status" value="1"/>
</dbReference>
<dbReference type="InterPro" id="IPR020103">
    <property type="entry name" value="PsdUridine_synth_cat_dom_sf"/>
</dbReference>
<dbReference type="AlphaFoldDB" id="A0A850QQ21"/>
<sequence length="69" mass="7355">MGAPIVNDSFYPVTQACRGDDFSAPLQLLAKAIAFDDPLSGETREFISQRSLQTGVAHDRTGPTIDSAS</sequence>
<dbReference type="RefSeq" id="WP_176804389.1">
    <property type="nucleotide sequence ID" value="NZ_JABXYJ010000007.1"/>
</dbReference>
<evidence type="ECO:0000313" key="2">
    <source>
        <dbReference type="EMBL" id="NVO78860.1"/>
    </source>
</evidence>
<name>A0A850QQ21_9BURK</name>
<evidence type="ECO:0000313" key="3">
    <source>
        <dbReference type="Proteomes" id="UP000588051"/>
    </source>
</evidence>
<dbReference type="GO" id="GO:0006396">
    <property type="term" value="P:RNA processing"/>
    <property type="evidence" value="ECO:0007669"/>
    <property type="project" value="UniProtKB-ARBA"/>
</dbReference>
<dbReference type="EMBL" id="JABXYJ010000007">
    <property type="protein sequence ID" value="NVO78860.1"/>
    <property type="molecule type" value="Genomic_DNA"/>
</dbReference>
<dbReference type="Proteomes" id="UP000588051">
    <property type="component" value="Unassembled WGS sequence"/>
</dbReference>
<dbReference type="GO" id="GO:0001522">
    <property type="term" value="P:pseudouridine synthesis"/>
    <property type="evidence" value="ECO:0007669"/>
    <property type="project" value="InterPro"/>
</dbReference>
<feature type="region of interest" description="Disordered" evidence="1">
    <location>
        <begin position="50"/>
        <end position="69"/>
    </location>
</feature>
<gene>
    <name evidence="2" type="ORF">HV832_13560</name>
</gene>